<dbReference type="Gene3D" id="2.40.320.10">
    <property type="entry name" value="Hypothetical Protein Pfu-838710-001"/>
    <property type="match status" value="1"/>
</dbReference>
<dbReference type="InterPro" id="IPR033469">
    <property type="entry name" value="CYTH-like_dom_sf"/>
</dbReference>
<accession>A0A7C5DWI9</accession>
<protein>
    <submittedName>
        <fullName evidence="1">Uncharacterized protein</fullName>
    </submittedName>
</protein>
<dbReference type="AlphaFoldDB" id="A0A7C5DWI9"/>
<evidence type="ECO:0000313" key="1">
    <source>
        <dbReference type="EMBL" id="HHF08376.1"/>
    </source>
</evidence>
<proteinExistence type="predicted"/>
<reference evidence="1" key="1">
    <citation type="journal article" date="2020" name="mSystems">
        <title>Genome- and Community-Level Interaction Insights into Carbon Utilization and Element Cycling Functions of Hydrothermarchaeota in Hydrothermal Sediment.</title>
        <authorList>
            <person name="Zhou Z."/>
            <person name="Liu Y."/>
            <person name="Xu W."/>
            <person name="Pan J."/>
            <person name="Luo Z.H."/>
            <person name="Li M."/>
        </authorList>
    </citation>
    <scope>NUCLEOTIDE SEQUENCE [LARGE SCALE GENOMIC DNA]</scope>
    <source>
        <strain evidence="1">HyVt-80</strain>
    </source>
</reference>
<dbReference type="SUPFAM" id="SSF55154">
    <property type="entry name" value="CYTH-like phosphatases"/>
    <property type="match status" value="1"/>
</dbReference>
<comment type="caution">
    <text evidence="1">The sequence shown here is derived from an EMBL/GenBank/DDBJ whole genome shotgun (WGS) entry which is preliminary data.</text>
</comment>
<gene>
    <name evidence="1" type="ORF">ENL26_01215</name>
</gene>
<sequence length="162" mass="19214">MRIRTQVDNAGKIQWISTYKRGKGLIRIEKEHELALDKATDMFSKLRNSPLVTKLRRLYPGVNYEGVIDNYYFPELGFVTEVELKILGTQMPRPWEIWNLPQKYFREVSEDEKYTAWKLSKKPKIDLVTYMKEKLKAETLPEIQRDTFIGILSKIYHQSKTL</sequence>
<organism evidence="1">
    <name type="scientific">Kosmotoga arenicorallina</name>
    <dbReference type="NCBI Taxonomy" id="688066"/>
    <lineage>
        <taxon>Bacteria</taxon>
        <taxon>Thermotogati</taxon>
        <taxon>Thermotogota</taxon>
        <taxon>Thermotogae</taxon>
        <taxon>Kosmotogales</taxon>
        <taxon>Kosmotogaceae</taxon>
        <taxon>Kosmotoga</taxon>
    </lineage>
</organism>
<name>A0A7C5DWI9_9BACT</name>
<dbReference type="EMBL" id="DRTH01000069">
    <property type="protein sequence ID" value="HHF08376.1"/>
    <property type="molecule type" value="Genomic_DNA"/>
</dbReference>
<dbReference type="Proteomes" id="UP000886129">
    <property type="component" value="Unassembled WGS sequence"/>
</dbReference>